<proteinExistence type="predicted"/>
<evidence type="ECO:0000313" key="1">
    <source>
        <dbReference type="EMBL" id="CAF2119147.1"/>
    </source>
</evidence>
<organism evidence="1">
    <name type="scientific">Brassica napus</name>
    <name type="common">Rape</name>
    <dbReference type="NCBI Taxonomy" id="3708"/>
    <lineage>
        <taxon>Eukaryota</taxon>
        <taxon>Viridiplantae</taxon>
        <taxon>Streptophyta</taxon>
        <taxon>Embryophyta</taxon>
        <taxon>Tracheophyta</taxon>
        <taxon>Spermatophyta</taxon>
        <taxon>Magnoliopsida</taxon>
        <taxon>eudicotyledons</taxon>
        <taxon>Gunneridae</taxon>
        <taxon>Pentapetalae</taxon>
        <taxon>rosids</taxon>
        <taxon>malvids</taxon>
        <taxon>Brassicales</taxon>
        <taxon>Brassicaceae</taxon>
        <taxon>Brassiceae</taxon>
        <taxon>Brassica</taxon>
    </lineage>
</organism>
<dbReference type="Proteomes" id="UP001295469">
    <property type="component" value="Chromosome A03"/>
</dbReference>
<accession>A0A816V4B2</accession>
<name>A0A816V4B2_BRANA</name>
<sequence length="103" mass="12026">MIAVFKLGYNSSSRPLFCVRMTMYWSSSIISYYSVSSHRSLLSKEGRYSSIQILWNFGVGYKMHSLKLCTKPLIVIIQKTHKKKTRAQDMTLAAILRRREKIF</sequence>
<protein>
    <submittedName>
        <fullName evidence="1">(rape) hypothetical protein</fullName>
    </submittedName>
</protein>
<reference evidence="1" key="1">
    <citation type="submission" date="2021-01" db="EMBL/GenBank/DDBJ databases">
        <authorList>
            <consortium name="Genoscope - CEA"/>
            <person name="William W."/>
        </authorList>
    </citation>
    <scope>NUCLEOTIDE SEQUENCE</scope>
</reference>
<dbReference type="AlphaFoldDB" id="A0A816V4B2"/>
<dbReference type="EMBL" id="HG994357">
    <property type="protein sequence ID" value="CAF2119147.1"/>
    <property type="molecule type" value="Genomic_DNA"/>
</dbReference>
<gene>
    <name evidence="1" type="ORF">DARMORV10_A03P04470.1</name>
</gene>